<sequence length="374" mass="43576">MLKRKEEDGFEVGEGRKKNYYAKEKKMMPFHLASIPKPQDEFNIFVNNSNQPFERVWLQRTDDGTRPVHPLENLSGSDFVDKNVGSIEPVKSLPLENTPLKLVEEVRELKHLAAKLRSVDEFAVDLEHNQYRSFQGLTCLMQISIRTEDYVIDTLKLRVHIGPYLRDVFKDPSKRKASRVLDLERNSLEYLLLYFCGVIVNKDYQNADWRLRPLPDDMLKYAREDTHYLLYMYDLMRRRLFSASIGSKEGNDLLLEVYRRSYDVCLQLYEKELLTNMSYLYIYGVQEANFSSHQLSIVAGLCEWRDAVARAEDESTGYILPNKTILEIARQMPVTVSKLRRLVKSKHPYVEVNLDSIVDIIKSSIRNGAAFLIC</sequence>
<dbReference type="GO" id="GO:0000166">
    <property type="term" value="F:nucleotide binding"/>
    <property type="evidence" value="ECO:0007669"/>
    <property type="project" value="InterPro"/>
</dbReference>
<proteinExistence type="predicted"/>
<dbReference type="InterPro" id="IPR002121">
    <property type="entry name" value="HRDC_dom"/>
</dbReference>
<dbReference type="Proteomes" id="UP000631114">
    <property type="component" value="Unassembled WGS sequence"/>
</dbReference>
<dbReference type="GO" id="GO:0071039">
    <property type="term" value="P:nuclear polyadenylation-dependent CUT catabolic process"/>
    <property type="evidence" value="ECO:0007669"/>
    <property type="project" value="TreeGrafter"/>
</dbReference>
<dbReference type="GO" id="GO:0000175">
    <property type="term" value="F:3'-5'-RNA exonuclease activity"/>
    <property type="evidence" value="ECO:0007669"/>
    <property type="project" value="InterPro"/>
</dbReference>
<evidence type="ECO:0000313" key="5">
    <source>
        <dbReference type="Proteomes" id="UP000631114"/>
    </source>
</evidence>
<dbReference type="Pfam" id="PF01612">
    <property type="entry name" value="DNA_pol_A_exo1"/>
    <property type="match status" value="2"/>
</dbReference>
<dbReference type="SUPFAM" id="SSF47819">
    <property type="entry name" value="HRDC-like"/>
    <property type="match status" value="1"/>
</dbReference>
<comment type="caution">
    <text evidence="4">The sequence shown here is derived from an EMBL/GenBank/DDBJ whole genome shotgun (WGS) entry which is preliminary data.</text>
</comment>
<comment type="subcellular location">
    <subcellularLocation>
        <location evidence="1">Nucleus</location>
    </subcellularLocation>
</comment>
<dbReference type="FunFam" id="1.10.150.80:FF:000001">
    <property type="entry name" value="Putative exosome component 10"/>
    <property type="match status" value="1"/>
</dbReference>
<dbReference type="AlphaFoldDB" id="A0A835HK05"/>
<evidence type="ECO:0000256" key="2">
    <source>
        <dbReference type="ARBA" id="ARBA00023242"/>
    </source>
</evidence>
<protein>
    <recommendedName>
        <fullName evidence="3">HRDC domain-containing protein</fullName>
    </recommendedName>
</protein>
<dbReference type="InterPro" id="IPR036397">
    <property type="entry name" value="RNaseH_sf"/>
</dbReference>
<gene>
    <name evidence="4" type="ORF">IFM89_015036</name>
</gene>
<organism evidence="4 5">
    <name type="scientific">Coptis chinensis</name>
    <dbReference type="NCBI Taxonomy" id="261450"/>
    <lineage>
        <taxon>Eukaryota</taxon>
        <taxon>Viridiplantae</taxon>
        <taxon>Streptophyta</taxon>
        <taxon>Embryophyta</taxon>
        <taxon>Tracheophyta</taxon>
        <taxon>Spermatophyta</taxon>
        <taxon>Magnoliopsida</taxon>
        <taxon>Ranunculales</taxon>
        <taxon>Ranunculaceae</taxon>
        <taxon>Coptidoideae</taxon>
        <taxon>Coptis</taxon>
    </lineage>
</organism>
<evidence type="ECO:0000313" key="4">
    <source>
        <dbReference type="EMBL" id="KAF9601051.1"/>
    </source>
</evidence>
<evidence type="ECO:0000259" key="3">
    <source>
        <dbReference type="PROSITE" id="PS50967"/>
    </source>
</evidence>
<feature type="domain" description="HRDC" evidence="3">
    <location>
        <begin position="291"/>
        <end position="371"/>
    </location>
</feature>
<dbReference type="GO" id="GO:0071040">
    <property type="term" value="P:nuclear polyadenylation-dependent antisense transcript catabolic process"/>
    <property type="evidence" value="ECO:0007669"/>
    <property type="project" value="TreeGrafter"/>
</dbReference>
<evidence type="ECO:0000256" key="1">
    <source>
        <dbReference type="ARBA" id="ARBA00004123"/>
    </source>
</evidence>
<dbReference type="GO" id="GO:0071044">
    <property type="term" value="P:histone mRNA catabolic process"/>
    <property type="evidence" value="ECO:0007669"/>
    <property type="project" value="TreeGrafter"/>
</dbReference>
<dbReference type="OrthoDB" id="2250022at2759"/>
<dbReference type="Pfam" id="PF00570">
    <property type="entry name" value="HRDC"/>
    <property type="match status" value="1"/>
</dbReference>
<dbReference type="PROSITE" id="PS50967">
    <property type="entry name" value="HRDC"/>
    <property type="match status" value="1"/>
</dbReference>
<dbReference type="GO" id="GO:0071037">
    <property type="term" value="P:nuclear polyadenylation-dependent snRNA catabolic process"/>
    <property type="evidence" value="ECO:0007669"/>
    <property type="project" value="TreeGrafter"/>
</dbReference>
<dbReference type="GO" id="GO:0071051">
    <property type="term" value="P:poly(A)-dependent snoRNA 3'-end processing"/>
    <property type="evidence" value="ECO:0007669"/>
    <property type="project" value="TreeGrafter"/>
</dbReference>
<dbReference type="InterPro" id="IPR010997">
    <property type="entry name" value="HRDC-like_sf"/>
</dbReference>
<keyword evidence="5" id="KW-1185">Reference proteome</keyword>
<dbReference type="InterPro" id="IPR012337">
    <property type="entry name" value="RNaseH-like_sf"/>
</dbReference>
<dbReference type="InterPro" id="IPR044876">
    <property type="entry name" value="HRDC_dom_sf"/>
</dbReference>
<dbReference type="GO" id="GO:0000467">
    <property type="term" value="P:exonucleolytic trimming to generate mature 3'-end of 5.8S rRNA from tricistronic rRNA transcript (SSU-rRNA, 5.8S rRNA, LSU-rRNA)"/>
    <property type="evidence" value="ECO:0007669"/>
    <property type="project" value="InterPro"/>
</dbReference>
<dbReference type="GO" id="GO:0005730">
    <property type="term" value="C:nucleolus"/>
    <property type="evidence" value="ECO:0007669"/>
    <property type="project" value="TreeGrafter"/>
</dbReference>
<dbReference type="InterPro" id="IPR002562">
    <property type="entry name" value="3'-5'_exonuclease_dom"/>
</dbReference>
<dbReference type="SMART" id="SM00474">
    <property type="entry name" value="35EXOc"/>
    <property type="match status" value="1"/>
</dbReference>
<dbReference type="SUPFAM" id="SSF53098">
    <property type="entry name" value="Ribonuclease H-like"/>
    <property type="match status" value="1"/>
</dbReference>
<dbReference type="Gene3D" id="3.30.420.10">
    <property type="entry name" value="Ribonuclease H-like superfamily/Ribonuclease H"/>
    <property type="match status" value="2"/>
</dbReference>
<dbReference type="PANTHER" id="PTHR12124:SF47">
    <property type="entry name" value="EXOSOME COMPONENT 10"/>
    <property type="match status" value="1"/>
</dbReference>
<dbReference type="PANTHER" id="PTHR12124">
    <property type="entry name" value="POLYMYOSITIS/SCLERODERMA AUTOANTIGEN-RELATED"/>
    <property type="match status" value="1"/>
</dbReference>
<dbReference type="GO" id="GO:0071038">
    <property type="term" value="P:TRAMP-dependent tRNA surveillance pathway"/>
    <property type="evidence" value="ECO:0007669"/>
    <property type="project" value="TreeGrafter"/>
</dbReference>
<dbReference type="InterPro" id="IPR045092">
    <property type="entry name" value="Rrp6-like"/>
</dbReference>
<reference evidence="4 5" key="1">
    <citation type="submission" date="2020-10" db="EMBL/GenBank/DDBJ databases">
        <title>The Coptis chinensis genome and diversification of protoberbering-type alkaloids.</title>
        <authorList>
            <person name="Wang B."/>
            <person name="Shu S."/>
            <person name="Song C."/>
            <person name="Liu Y."/>
        </authorList>
    </citation>
    <scope>NUCLEOTIDE SEQUENCE [LARGE SCALE GENOMIC DNA]</scope>
    <source>
        <strain evidence="4">HL-2020</strain>
        <tissue evidence="4">Leaf</tissue>
    </source>
</reference>
<keyword evidence="2" id="KW-0539">Nucleus</keyword>
<accession>A0A835HK05</accession>
<dbReference type="GO" id="GO:0000176">
    <property type="term" value="C:nuclear exosome (RNase complex)"/>
    <property type="evidence" value="ECO:0007669"/>
    <property type="project" value="TreeGrafter"/>
</dbReference>
<dbReference type="EMBL" id="JADFTS010000006">
    <property type="protein sequence ID" value="KAF9601051.1"/>
    <property type="molecule type" value="Genomic_DNA"/>
</dbReference>
<dbReference type="GO" id="GO:0003727">
    <property type="term" value="F:single-stranded RNA binding"/>
    <property type="evidence" value="ECO:0007669"/>
    <property type="project" value="TreeGrafter"/>
</dbReference>
<dbReference type="GO" id="GO:0071035">
    <property type="term" value="P:nuclear polyadenylation-dependent rRNA catabolic process"/>
    <property type="evidence" value="ECO:0007669"/>
    <property type="project" value="TreeGrafter"/>
</dbReference>
<name>A0A835HK05_9MAGN</name>
<dbReference type="GO" id="GO:0071036">
    <property type="term" value="P:nuclear polyadenylation-dependent snoRNA catabolic process"/>
    <property type="evidence" value="ECO:0007669"/>
    <property type="project" value="TreeGrafter"/>
</dbReference>
<dbReference type="SMART" id="SM00341">
    <property type="entry name" value="HRDC"/>
    <property type="match status" value="1"/>
</dbReference>
<dbReference type="Gene3D" id="1.10.150.80">
    <property type="entry name" value="HRDC domain"/>
    <property type="match status" value="1"/>
</dbReference>